<reference evidence="1" key="1">
    <citation type="submission" date="2018-02" db="EMBL/GenBank/DDBJ databases">
        <title>Rhizophora mucronata_Transcriptome.</title>
        <authorList>
            <person name="Meera S.P."/>
            <person name="Sreeshan A."/>
            <person name="Augustine A."/>
        </authorList>
    </citation>
    <scope>NUCLEOTIDE SEQUENCE</scope>
    <source>
        <tissue evidence="1">Leaf</tissue>
    </source>
</reference>
<proteinExistence type="predicted"/>
<accession>A0A2P2KV10</accession>
<dbReference type="AlphaFoldDB" id="A0A2P2KV10"/>
<protein>
    <submittedName>
        <fullName evidence="1">Uncharacterized protein</fullName>
    </submittedName>
</protein>
<evidence type="ECO:0000313" key="1">
    <source>
        <dbReference type="EMBL" id="MBX09523.1"/>
    </source>
</evidence>
<name>A0A2P2KV10_RHIMU</name>
<organism evidence="1">
    <name type="scientific">Rhizophora mucronata</name>
    <name type="common">Asiatic mangrove</name>
    <dbReference type="NCBI Taxonomy" id="61149"/>
    <lineage>
        <taxon>Eukaryota</taxon>
        <taxon>Viridiplantae</taxon>
        <taxon>Streptophyta</taxon>
        <taxon>Embryophyta</taxon>
        <taxon>Tracheophyta</taxon>
        <taxon>Spermatophyta</taxon>
        <taxon>Magnoliopsida</taxon>
        <taxon>eudicotyledons</taxon>
        <taxon>Gunneridae</taxon>
        <taxon>Pentapetalae</taxon>
        <taxon>rosids</taxon>
        <taxon>fabids</taxon>
        <taxon>Malpighiales</taxon>
        <taxon>Rhizophoraceae</taxon>
        <taxon>Rhizophora</taxon>
    </lineage>
</organism>
<dbReference type="EMBL" id="GGEC01029039">
    <property type="protein sequence ID" value="MBX09523.1"/>
    <property type="molecule type" value="Transcribed_RNA"/>
</dbReference>
<sequence>MPQGFSPRMSFVAKLPKGQMVLQILLEYLPERKVCRTQCQCDSSWKSCWS</sequence>